<dbReference type="PANTHER" id="PTHR48090">
    <property type="entry name" value="UNDECAPRENYL-PHOSPHATE 4-DEOXY-4-FORMAMIDO-L-ARABINOSE TRANSFERASE-RELATED"/>
    <property type="match status" value="1"/>
</dbReference>
<evidence type="ECO:0000313" key="3">
    <source>
        <dbReference type="Proteomes" id="UP000322214"/>
    </source>
</evidence>
<dbReference type="InterPro" id="IPR029044">
    <property type="entry name" value="Nucleotide-diphossugar_trans"/>
</dbReference>
<dbReference type="OrthoDB" id="9810303at2"/>
<dbReference type="PANTHER" id="PTHR48090:SF7">
    <property type="entry name" value="RFBJ PROTEIN"/>
    <property type="match status" value="1"/>
</dbReference>
<dbReference type="SUPFAM" id="SSF53448">
    <property type="entry name" value="Nucleotide-diphospho-sugar transferases"/>
    <property type="match status" value="1"/>
</dbReference>
<dbReference type="GO" id="GO:0047267">
    <property type="term" value="F:undecaprenyl-phosphate mannosyltransferase activity"/>
    <property type="evidence" value="ECO:0007669"/>
    <property type="project" value="UniProtKB-EC"/>
</dbReference>
<dbReference type="CDD" id="cd04179">
    <property type="entry name" value="DPM_DPG-synthase_like"/>
    <property type="match status" value="1"/>
</dbReference>
<name>A0A5B9PKX0_9BACT</name>
<dbReference type="InterPro" id="IPR050256">
    <property type="entry name" value="Glycosyltransferase_2"/>
</dbReference>
<dbReference type="Pfam" id="PF00535">
    <property type="entry name" value="Glycos_transf_2"/>
    <property type="match status" value="1"/>
</dbReference>
<protein>
    <submittedName>
        <fullName evidence="2">Undecaprenyl-phosphate mannosyltransferase</fullName>
        <ecNumber evidence="2">2.4.1.54</ecNumber>
    </submittedName>
</protein>
<evidence type="ECO:0000259" key="1">
    <source>
        <dbReference type="Pfam" id="PF00535"/>
    </source>
</evidence>
<keyword evidence="3" id="KW-1185">Reference proteome</keyword>
<dbReference type="STRING" id="980251.GCA_001642875_00613"/>
<dbReference type="InterPro" id="IPR001173">
    <property type="entry name" value="Glyco_trans_2-like"/>
</dbReference>
<proteinExistence type="predicted"/>
<evidence type="ECO:0000313" key="2">
    <source>
        <dbReference type="EMBL" id="QEG23321.1"/>
    </source>
</evidence>
<keyword evidence="2" id="KW-0808">Transferase</keyword>
<accession>A0A5B9PKX0</accession>
<dbReference type="AlphaFoldDB" id="A0A5B9PKX0"/>
<dbReference type="EC" id="2.4.1.54" evidence="2"/>
<dbReference type="RefSeq" id="WP_075083393.1">
    <property type="nucleotide sequence ID" value="NZ_CP042912.1"/>
</dbReference>
<dbReference type="EMBL" id="CP042912">
    <property type="protein sequence ID" value="QEG23321.1"/>
    <property type="molecule type" value="Genomic_DNA"/>
</dbReference>
<feature type="domain" description="Glycosyltransferase 2-like" evidence="1">
    <location>
        <begin position="18"/>
        <end position="142"/>
    </location>
</feature>
<dbReference type="Gene3D" id="3.90.550.10">
    <property type="entry name" value="Spore Coat Polysaccharide Biosynthesis Protein SpsA, Chain A"/>
    <property type="match status" value="1"/>
</dbReference>
<organism evidence="2 3">
    <name type="scientific">Mariniblastus fucicola</name>
    <dbReference type="NCBI Taxonomy" id="980251"/>
    <lineage>
        <taxon>Bacteria</taxon>
        <taxon>Pseudomonadati</taxon>
        <taxon>Planctomycetota</taxon>
        <taxon>Planctomycetia</taxon>
        <taxon>Pirellulales</taxon>
        <taxon>Pirellulaceae</taxon>
        <taxon>Mariniblastus</taxon>
    </lineage>
</organism>
<keyword evidence="2" id="KW-0328">Glycosyltransferase</keyword>
<dbReference type="KEGG" id="mff:MFFC18_32180"/>
<dbReference type="Proteomes" id="UP000322214">
    <property type="component" value="Chromosome"/>
</dbReference>
<sequence length="245" mass="27398">MKPESNHTTDDALRRTFVIIPMLNEQDSIGLVLDDLPTVAEVIVVDNGSTDEGAKIAAARGAIVICEPQRGYGKACLKGIAHIRKQVVTPQSTIVAFIDGDYSDHADELPMLIDRIVNEDFDFVVGSRSLGDRQQGAMHFQAIFGNWLACTLMQIFWGAKFSDLGPFRAIRYQALIDLEMQDENFGWTIEMQIKAFRNGLKITEVPVSYRRRIGVSKISGTVSGTFRAGYKILWTIFRFRFGKSS</sequence>
<reference evidence="2 3" key="1">
    <citation type="submission" date="2019-08" db="EMBL/GenBank/DDBJ databases">
        <title>Deep-cultivation of Planctomycetes and their phenomic and genomic characterization uncovers novel biology.</title>
        <authorList>
            <person name="Wiegand S."/>
            <person name="Jogler M."/>
            <person name="Boedeker C."/>
            <person name="Pinto D."/>
            <person name="Vollmers J."/>
            <person name="Rivas-Marin E."/>
            <person name="Kohn T."/>
            <person name="Peeters S.H."/>
            <person name="Heuer A."/>
            <person name="Rast P."/>
            <person name="Oberbeckmann S."/>
            <person name="Bunk B."/>
            <person name="Jeske O."/>
            <person name="Meyerdierks A."/>
            <person name="Storesund J.E."/>
            <person name="Kallscheuer N."/>
            <person name="Luecker S."/>
            <person name="Lage O.M."/>
            <person name="Pohl T."/>
            <person name="Merkel B.J."/>
            <person name="Hornburger P."/>
            <person name="Mueller R.-W."/>
            <person name="Bruemmer F."/>
            <person name="Labrenz M."/>
            <person name="Spormann A.M."/>
            <person name="Op den Camp H."/>
            <person name="Overmann J."/>
            <person name="Amann R."/>
            <person name="Jetten M.S.M."/>
            <person name="Mascher T."/>
            <person name="Medema M.H."/>
            <person name="Devos D.P."/>
            <person name="Kaster A.-K."/>
            <person name="Ovreas L."/>
            <person name="Rohde M."/>
            <person name="Galperin M.Y."/>
            <person name="Jogler C."/>
        </authorList>
    </citation>
    <scope>NUCLEOTIDE SEQUENCE [LARGE SCALE GENOMIC DNA]</scope>
    <source>
        <strain evidence="2 3">FC18</strain>
    </source>
</reference>
<gene>
    <name evidence="2" type="ORF">MFFC18_32180</name>
</gene>